<feature type="region of interest" description="Disordered" evidence="1">
    <location>
        <begin position="1"/>
        <end position="99"/>
    </location>
</feature>
<dbReference type="OrthoDB" id="10018191at2759"/>
<gene>
    <name evidence="2" type="ORF">CPB84DRAFT_1651766</name>
</gene>
<proteinExistence type="predicted"/>
<dbReference type="AlphaFoldDB" id="A0A9P5N6V9"/>
<keyword evidence="3" id="KW-1185">Reference proteome</keyword>
<organism evidence="2 3">
    <name type="scientific">Gymnopilus junonius</name>
    <name type="common">Spectacular rustgill mushroom</name>
    <name type="synonym">Gymnopilus spectabilis subsp. junonius</name>
    <dbReference type="NCBI Taxonomy" id="109634"/>
    <lineage>
        <taxon>Eukaryota</taxon>
        <taxon>Fungi</taxon>
        <taxon>Dikarya</taxon>
        <taxon>Basidiomycota</taxon>
        <taxon>Agaricomycotina</taxon>
        <taxon>Agaricomycetes</taxon>
        <taxon>Agaricomycetidae</taxon>
        <taxon>Agaricales</taxon>
        <taxon>Agaricineae</taxon>
        <taxon>Hymenogastraceae</taxon>
        <taxon>Gymnopilus</taxon>
    </lineage>
</organism>
<dbReference type="EMBL" id="JADNYJ010000356">
    <property type="protein sequence ID" value="KAF8870424.1"/>
    <property type="molecule type" value="Genomic_DNA"/>
</dbReference>
<feature type="non-terminal residue" evidence="2">
    <location>
        <position position="99"/>
    </location>
</feature>
<feature type="compositionally biased region" description="Low complexity" evidence="1">
    <location>
        <begin position="19"/>
        <end position="33"/>
    </location>
</feature>
<dbReference type="Proteomes" id="UP000724874">
    <property type="component" value="Unassembled WGS sequence"/>
</dbReference>
<sequence>MMRDLTSLHATMAAANKVGSSRGSSGSPPTSAGLVKQEEMGPLPMQHHHPRPGTSTGYEGEMSYSAWQVSGGDRGTPTHPSHSFRDPGQSFLVPPAAAA</sequence>
<reference evidence="2" key="1">
    <citation type="submission" date="2020-11" db="EMBL/GenBank/DDBJ databases">
        <authorList>
            <consortium name="DOE Joint Genome Institute"/>
            <person name="Ahrendt S."/>
            <person name="Riley R."/>
            <person name="Andreopoulos W."/>
            <person name="LaButti K."/>
            <person name="Pangilinan J."/>
            <person name="Ruiz-duenas F.J."/>
            <person name="Barrasa J.M."/>
            <person name="Sanchez-Garcia M."/>
            <person name="Camarero S."/>
            <person name="Miyauchi S."/>
            <person name="Serrano A."/>
            <person name="Linde D."/>
            <person name="Babiker R."/>
            <person name="Drula E."/>
            <person name="Ayuso-Fernandez I."/>
            <person name="Pacheco R."/>
            <person name="Padilla G."/>
            <person name="Ferreira P."/>
            <person name="Barriuso J."/>
            <person name="Kellner H."/>
            <person name="Castanera R."/>
            <person name="Alfaro M."/>
            <person name="Ramirez L."/>
            <person name="Pisabarro A.G."/>
            <person name="Kuo A."/>
            <person name="Tritt A."/>
            <person name="Lipzen A."/>
            <person name="He G."/>
            <person name="Yan M."/>
            <person name="Ng V."/>
            <person name="Cullen D."/>
            <person name="Martin F."/>
            <person name="Rosso M.-N."/>
            <person name="Henrissat B."/>
            <person name="Hibbett D."/>
            <person name="Martinez A.T."/>
            <person name="Grigoriev I.V."/>
        </authorList>
    </citation>
    <scope>NUCLEOTIDE SEQUENCE</scope>
    <source>
        <strain evidence="2">AH 44721</strain>
    </source>
</reference>
<name>A0A9P5N6V9_GYMJU</name>
<protein>
    <submittedName>
        <fullName evidence="2">Uncharacterized protein</fullName>
    </submittedName>
</protein>
<accession>A0A9P5N6V9</accession>
<evidence type="ECO:0000313" key="2">
    <source>
        <dbReference type="EMBL" id="KAF8870424.1"/>
    </source>
</evidence>
<comment type="caution">
    <text evidence="2">The sequence shown here is derived from an EMBL/GenBank/DDBJ whole genome shotgun (WGS) entry which is preliminary data.</text>
</comment>
<evidence type="ECO:0000313" key="3">
    <source>
        <dbReference type="Proteomes" id="UP000724874"/>
    </source>
</evidence>
<evidence type="ECO:0000256" key="1">
    <source>
        <dbReference type="SAM" id="MobiDB-lite"/>
    </source>
</evidence>